<comment type="caution">
    <text evidence="4">The sequence shown here is derived from an EMBL/GenBank/DDBJ whole genome shotgun (WGS) entry which is preliminary data.</text>
</comment>
<dbReference type="Pfam" id="PF12833">
    <property type="entry name" value="HTH_18"/>
    <property type="match status" value="1"/>
</dbReference>
<dbReference type="PATRIC" id="fig|1354251.4.peg.1431"/>
<keyword evidence="5" id="KW-1185">Reference proteome</keyword>
<dbReference type="RefSeq" id="WP_209438124.1">
    <property type="nucleotide sequence ID" value="NZ_LXER01000011.1"/>
</dbReference>
<reference evidence="4 5" key="1">
    <citation type="submission" date="2016-04" db="EMBL/GenBank/DDBJ databases">
        <title>ATOL: Assembling a taxonomically balanced genome-scale reconstruction of the evolutionary history of the Enterobacteriaceae.</title>
        <authorList>
            <person name="Plunkett G.III."/>
            <person name="Neeno-Eckwall E.C."/>
            <person name="Glasner J.D."/>
            <person name="Perna N.T."/>
        </authorList>
    </citation>
    <scope>NUCLEOTIDE SEQUENCE [LARGE SCALE GENOMIC DNA]</scope>
    <source>
        <strain evidence="4 5">ATCC 51605</strain>
    </source>
</reference>
<dbReference type="SUPFAM" id="SSF52317">
    <property type="entry name" value="Class I glutamine amidotransferase-like"/>
    <property type="match status" value="1"/>
</dbReference>
<dbReference type="GO" id="GO:0003700">
    <property type="term" value="F:DNA-binding transcription factor activity"/>
    <property type="evidence" value="ECO:0007669"/>
    <property type="project" value="InterPro"/>
</dbReference>
<dbReference type="SUPFAM" id="SSF46689">
    <property type="entry name" value="Homeodomain-like"/>
    <property type="match status" value="2"/>
</dbReference>
<dbReference type="GO" id="GO:0043565">
    <property type="term" value="F:sequence-specific DNA binding"/>
    <property type="evidence" value="ECO:0007669"/>
    <property type="project" value="InterPro"/>
</dbReference>
<accession>A0A1B7IT42</accession>
<evidence type="ECO:0000256" key="2">
    <source>
        <dbReference type="ARBA" id="ARBA00023163"/>
    </source>
</evidence>
<evidence type="ECO:0000313" key="4">
    <source>
        <dbReference type="EMBL" id="OAT32954.1"/>
    </source>
</evidence>
<dbReference type="PANTHER" id="PTHR43130">
    <property type="entry name" value="ARAC-FAMILY TRANSCRIPTIONAL REGULATOR"/>
    <property type="match status" value="1"/>
</dbReference>
<dbReference type="InterPro" id="IPR018060">
    <property type="entry name" value="HTH_AraC"/>
</dbReference>
<dbReference type="Gene3D" id="1.10.10.60">
    <property type="entry name" value="Homeodomain-like"/>
    <property type="match status" value="1"/>
</dbReference>
<gene>
    <name evidence="4" type="ORF">M975_1393</name>
</gene>
<evidence type="ECO:0000259" key="3">
    <source>
        <dbReference type="PROSITE" id="PS01124"/>
    </source>
</evidence>
<dbReference type="PROSITE" id="PS01124">
    <property type="entry name" value="HTH_ARAC_FAMILY_2"/>
    <property type="match status" value="1"/>
</dbReference>
<dbReference type="InterPro" id="IPR029062">
    <property type="entry name" value="Class_I_gatase-like"/>
</dbReference>
<dbReference type="Pfam" id="PF01965">
    <property type="entry name" value="DJ-1_PfpI"/>
    <property type="match status" value="1"/>
</dbReference>
<protein>
    <submittedName>
        <fullName evidence="4">AraC family transcriptional regulator</fullName>
    </submittedName>
</protein>
<keyword evidence="1" id="KW-0805">Transcription regulation</keyword>
<proteinExistence type="predicted"/>
<dbReference type="SMART" id="SM00342">
    <property type="entry name" value="HTH_ARAC"/>
    <property type="match status" value="1"/>
</dbReference>
<dbReference type="AlphaFoldDB" id="A0A1B7IT42"/>
<evidence type="ECO:0000256" key="1">
    <source>
        <dbReference type="ARBA" id="ARBA00023015"/>
    </source>
</evidence>
<organism evidence="4 5">
    <name type="scientific">Buttiauxella brennerae ATCC 51605</name>
    <dbReference type="NCBI Taxonomy" id="1354251"/>
    <lineage>
        <taxon>Bacteria</taxon>
        <taxon>Pseudomonadati</taxon>
        <taxon>Pseudomonadota</taxon>
        <taxon>Gammaproteobacteria</taxon>
        <taxon>Enterobacterales</taxon>
        <taxon>Enterobacteriaceae</taxon>
        <taxon>Buttiauxella</taxon>
    </lineage>
</organism>
<dbReference type="InterPro" id="IPR052158">
    <property type="entry name" value="INH-QAR"/>
</dbReference>
<keyword evidence="2" id="KW-0804">Transcription</keyword>
<dbReference type="NCBIfam" id="NF006902">
    <property type="entry name" value="PRK09393.1"/>
    <property type="match status" value="1"/>
</dbReference>
<dbReference type="Proteomes" id="UP000078410">
    <property type="component" value="Unassembled WGS sequence"/>
</dbReference>
<dbReference type="Gene3D" id="3.40.50.880">
    <property type="match status" value="1"/>
</dbReference>
<dbReference type="EMBL" id="LXER01000011">
    <property type="protein sequence ID" value="OAT32954.1"/>
    <property type="molecule type" value="Genomic_DNA"/>
</dbReference>
<sequence>MTDNVKIMTIVRDTPLQNPLVVVLAYDGLCTFEFGVAVEVFGLPRTEMGDNWYRFAVAGIEPGHLRATGGIRLAVDGGLDLLARAGTIIVPGWRGADEAVPPKLCEALRTAHSRGARIMSICSGVFVLAASGLLNGLQASTHWRYTEILQQRYPEIQVMPDVLYIDNGSVLTSAGSAAGIDLSLHLVRRDYGQAAANSVARRLVVPPHRVGGQAQFIEQPVPVAYESKRLSPLFDYLQTHLACEHSVASLAAFTGMSPRTFLRRFSAATGTTPARWLLNMRLTRCRDLLEGSTLSVDEIAERVGFGSAATLRHHFRTRLSTTPAAYRKTFTSGNEKLITSHETT</sequence>
<name>A0A1B7IT42_9ENTR</name>
<evidence type="ECO:0000313" key="5">
    <source>
        <dbReference type="Proteomes" id="UP000078410"/>
    </source>
</evidence>
<dbReference type="InterPro" id="IPR009057">
    <property type="entry name" value="Homeodomain-like_sf"/>
</dbReference>
<dbReference type="InterPro" id="IPR002818">
    <property type="entry name" value="DJ-1/PfpI"/>
</dbReference>
<dbReference type="PANTHER" id="PTHR43130:SF3">
    <property type="entry name" value="HTH-TYPE TRANSCRIPTIONAL REGULATOR RV1931C"/>
    <property type="match status" value="1"/>
</dbReference>
<dbReference type="CDD" id="cd03137">
    <property type="entry name" value="GATase1_AraC_1"/>
    <property type="match status" value="1"/>
</dbReference>
<feature type="domain" description="HTH araC/xylS-type" evidence="3">
    <location>
        <begin position="231"/>
        <end position="329"/>
    </location>
</feature>